<evidence type="ECO:0000259" key="12">
    <source>
        <dbReference type="Pfam" id="PF08577"/>
    </source>
</evidence>
<accession>A0A0J9XKK3</accession>
<keyword evidence="6" id="KW-0597">Phosphoprotein</keyword>
<evidence type="ECO:0000256" key="7">
    <source>
        <dbReference type="ARBA" id="ARBA00022824"/>
    </source>
</evidence>
<keyword evidence="4" id="KW-0488">Methylation</keyword>
<dbReference type="GO" id="GO:0005783">
    <property type="term" value="C:endoplasmic reticulum"/>
    <property type="evidence" value="ECO:0007669"/>
    <property type="project" value="UniProtKB-SubCell"/>
</dbReference>
<feature type="region of interest" description="Disordered" evidence="11">
    <location>
        <begin position="203"/>
        <end position="373"/>
    </location>
</feature>
<organism evidence="14 15">
    <name type="scientific">Geotrichum candidum</name>
    <name type="common">Oospora lactis</name>
    <name type="synonym">Dipodascus geotrichum</name>
    <dbReference type="NCBI Taxonomy" id="1173061"/>
    <lineage>
        <taxon>Eukaryota</taxon>
        <taxon>Fungi</taxon>
        <taxon>Dikarya</taxon>
        <taxon>Ascomycota</taxon>
        <taxon>Saccharomycotina</taxon>
        <taxon>Dipodascomycetes</taxon>
        <taxon>Dipodascales</taxon>
        <taxon>Dipodascaceae</taxon>
        <taxon>Geotrichum</taxon>
    </lineage>
</organism>
<feature type="compositionally biased region" description="Gly residues" evidence="11">
    <location>
        <begin position="344"/>
        <end position="373"/>
    </location>
</feature>
<dbReference type="InterPro" id="IPR045128">
    <property type="entry name" value="PI31-like"/>
</dbReference>
<evidence type="ECO:0000256" key="8">
    <source>
        <dbReference type="ARBA" id="ARBA00022942"/>
    </source>
</evidence>
<evidence type="ECO:0000256" key="11">
    <source>
        <dbReference type="SAM" id="MobiDB-lite"/>
    </source>
</evidence>
<feature type="domain" description="PI31 proteasome regulator C-terminal" evidence="12">
    <location>
        <begin position="282"/>
        <end position="344"/>
    </location>
</feature>
<dbReference type="InterPro" id="IPR013886">
    <property type="entry name" value="PI31_Prot_C"/>
</dbReference>
<dbReference type="Pfam" id="PF08577">
    <property type="entry name" value="PI31_Prot_C"/>
    <property type="match status" value="1"/>
</dbReference>
<evidence type="ECO:0000259" key="13">
    <source>
        <dbReference type="Pfam" id="PF11566"/>
    </source>
</evidence>
<gene>
    <name evidence="14" type="ORF">BN980_GECA32s00065g</name>
</gene>
<evidence type="ECO:0000256" key="4">
    <source>
        <dbReference type="ARBA" id="ARBA00022481"/>
    </source>
</evidence>
<keyword evidence="7" id="KW-0256">Endoplasmic reticulum</keyword>
<dbReference type="GO" id="GO:0004866">
    <property type="term" value="F:endopeptidase inhibitor activity"/>
    <property type="evidence" value="ECO:0007669"/>
    <property type="project" value="InterPro"/>
</dbReference>
<feature type="compositionally biased region" description="Basic and acidic residues" evidence="11">
    <location>
        <begin position="312"/>
        <end position="322"/>
    </location>
</feature>
<keyword evidence="8" id="KW-0647">Proteasome</keyword>
<proteinExistence type="inferred from homology"/>
<dbReference type="AlphaFoldDB" id="A0A0J9XKK3"/>
<dbReference type="PANTHER" id="PTHR13266">
    <property type="entry name" value="PROTEASOME INHIBITOR"/>
    <property type="match status" value="1"/>
</dbReference>
<keyword evidence="9" id="KW-0007">Acetylation</keyword>
<dbReference type="OrthoDB" id="68090at2759"/>
<evidence type="ECO:0000256" key="2">
    <source>
        <dbReference type="ARBA" id="ARBA00004496"/>
    </source>
</evidence>
<dbReference type="Gene3D" id="3.40.1000.30">
    <property type="match status" value="1"/>
</dbReference>
<evidence type="ECO:0000256" key="9">
    <source>
        <dbReference type="ARBA" id="ARBA00022990"/>
    </source>
</evidence>
<evidence type="ECO:0000313" key="15">
    <source>
        <dbReference type="Proteomes" id="UP000242525"/>
    </source>
</evidence>
<dbReference type="PANTHER" id="PTHR13266:SF1">
    <property type="entry name" value="PROTEASOME INHIBITOR PI31 SUBUNIT"/>
    <property type="match status" value="1"/>
</dbReference>
<sequence>MAISDLFNSIRTAFEGSDQAYTQQQADQHIVSALKSPNDAIALLIHTWAFQNNLKLTGINGKKLSNTDGNNGLRNQNDWNSNGPNFYNLEYTDTSTSKVIELEISKRFSTELQINAQDPKTKDDTSFRLKIGSYIDLDFFKDNNSERSDDISGIFVSGDDIKALWALLDRSIGETFSLKQAIESAQSAQKPRDLNTARIIRESTERSAADSSPSPASRGPGTPYGTPPSGTPSQFPHRGGLPRGGDFPLGFEDEYEINGKLRAPGSSRSTEQGPGQAPFLPIGDRDLNPPGMGPHSGLGGSGSGGMYPTMEELMRRGGRNPDSETDPDDLLVRPPGSRWDPLGPGRGSNRGGRGGFGGSFGSGFGRGFGGDFI</sequence>
<reference evidence="14" key="1">
    <citation type="submission" date="2014-03" db="EMBL/GenBank/DDBJ databases">
        <authorList>
            <person name="Casaregola S."/>
        </authorList>
    </citation>
    <scope>NUCLEOTIDE SEQUENCE [LARGE SCALE GENOMIC DNA]</scope>
    <source>
        <strain evidence="14">CLIB 918</strain>
    </source>
</reference>
<evidence type="ECO:0000256" key="3">
    <source>
        <dbReference type="ARBA" id="ARBA00006405"/>
    </source>
</evidence>
<evidence type="ECO:0000256" key="10">
    <source>
        <dbReference type="ARBA" id="ARBA00024805"/>
    </source>
</evidence>
<dbReference type="InterPro" id="IPR021625">
    <property type="entry name" value="PI31_Prot_N"/>
</dbReference>
<evidence type="ECO:0000256" key="1">
    <source>
        <dbReference type="ARBA" id="ARBA00004240"/>
    </source>
</evidence>
<comment type="function">
    <text evidence="10">Plays an important role in control of proteasome function. Inhibits the hydrolysis of protein and peptide substrates by the 20S proteasome. Also inhibits the activation of the proteasome by the proteasome regulatory proteins PA700 and PA28.</text>
</comment>
<dbReference type="GO" id="GO:0043161">
    <property type="term" value="P:proteasome-mediated ubiquitin-dependent protein catabolic process"/>
    <property type="evidence" value="ECO:0007669"/>
    <property type="project" value="InterPro"/>
</dbReference>
<comment type="similarity">
    <text evidence="3">Belongs to the proteasome inhibitor PI31 family.</text>
</comment>
<dbReference type="Proteomes" id="UP000242525">
    <property type="component" value="Unassembled WGS sequence"/>
</dbReference>
<keyword evidence="15" id="KW-1185">Reference proteome</keyword>
<dbReference type="STRING" id="1173061.A0A0J9XKK3"/>
<dbReference type="GO" id="GO:0000502">
    <property type="term" value="C:proteasome complex"/>
    <property type="evidence" value="ECO:0007669"/>
    <property type="project" value="UniProtKB-KW"/>
</dbReference>
<feature type="compositionally biased region" description="Gly residues" evidence="11">
    <location>
        <begin position="294"/>
        <end position="305"/>
    </location>
</feature>
<evidence type="ECO:0000256" key="5">
    <source>
        <dbReference type="ARBA" id="ARBA00022490"/>
    </source>
</evidence>
<keyword evidence="5" id="KW-0963">Cytoplasm</keyword>
<feature type="domain" description="PI31 proteasome regulator N-terminal" evidence="13">
    <location>
        <begin position="32"/>
        <end position="172"/>
    </location>
</feature>
<dbReference type="EMBL" id="CCBN010000028">
    <property type="protein sequence ID" value="CDO57943.1"/>
    <property type="molecule type" value="Genomic_DNA"/>
</dbReference>
<evidence type="ECO:0000256" key="6">
    <source>
        <dbReference type="ARBA" id="ARBA00022553"/>
    </source>
</evidence>
<comment type="caution">
    <text evidence="14">The sequence shown here is derived from an EMBL/GenBank/DDBJ whole genome shotgun (WGS) entry which is preliminary data.</text>
</comment>
<dbReference type="Pfam" id="PF11566">
    <property type="entry name" value="PI31_Prot_N"/>
    <property type="match status" value="1"/>
</dbReference>
<comment type="subcellular location">
    <subcellularLocation>
        <location evidence="2">Cytoplasm</location>
    </subcellularLocation>
    <subcellularLocation>
        <location evidence="1">Endoplasmic reticulum</location>
    </subcellularLocation>
</comment>
<protein>
    <submittedName>
        <fullName evidence="14">Uncharacterized protein</fullName>
    </submittedName>
</protein>
<feature type="compositionally biased region" description="Low complexity" evidence="11">
    <location>
        <begin position="209"/>
        <end position="224"/>
    </location>
</feature>
<evidence type="ECO:0000313" key="14">
    <source>
        <dbReference type="EMBL" id="CDO57943.1"/>
    </source>
</evidence>
<name>A0A0J9XKK3_GEOCN</name>
<dbReference type="GO" id="GO:0070628">
    <property type="term" value="F:proteasome binding"/>
    <property type="evidence" value="ECO:0007669"/>
    <property type="project" value="InterPro"/>
</dbReference>